<keyword evidence="3" id="KW-1185">Reference proteome</keyword>
<dbReference type="EMBL" id="CACVKT020008333">
    <property type="protein sequence ID" value="CAC5414154.1"/>
    <property type="molecule type" value="Genomic_DNA"/>
</dbReference>
<evidence type="ECO:0000313" key="2">
    <source>
        <dbReference type="EMBL" id="CAC5414154.1"/>
    </source>
</evidence>
<dbReference type="InterPro" id="IPR001846">
    <property type="entry name" value="VWF_type-D"/>
</dbReference>
<dbReference type="AlphaFoldDB" id="A0A6J8DZZ5"/>
<name>A0A6J8DZZ5_MYTCO</name>
<protein>
    <recommendedName>
        <fullName evidence="1">VWFD domain-containing protein</fullName>
    </recommendedName>
</protein>
<dbReference type="InterPro" id="IPR013320">
    <property type="entry name" value="ConA-like_dom_sf"/>
</dbReference>
<gene>
    <name evidence="2" type="ORF">MCOR_46995</name>
</gene>
<dbReference type="SUPFAM" id="SSF49899">
    <property type="entry name" value="Concanavalin A-like lectins/glucanases"/>
    <property type="match status" value="1"/>
</dbReference>
<dbReference type="Proteomes" id="UP000507470">
    <property type="component" value="Unassembled WGS sequence"/>
</dbReference>
<evidence type="ECO:0000313" key="3">
    <source>
        <dbReference type="Proteomes" id="UP000507470"/>
    </source>
</evidence>
<proteinExistence type="predicted"/>
<dbReference type="PROSITE" id="PS51233">
    <property type="entry name" value="VWFD"/>
    <property type="match status" value="1"/>
</dbReference>
<feature type="domain" description="VWFD" evidence="1">
    <location>
        <begin position="1"/>
        <end position="99"/>
    </location>
</feature>
<reference evidence="2 3" key="1">
    <citation type="submission" date="2020-06" db="EMBL/GenBank/DDBJ databases">
        <authorList>
            <person name="Li R."/>
            <person name="Bekaert M."/>
        </authorList>
    </citation>
    <scope>NUCLEOTIDE SEQUENCE [LARGE SCALE GENOMIC DNA]</scope>
    <source>
        <strain evidence="3">wild</strain>
    </source>
</reference>
<evidence type="ECO:0000259" key="1">
    <source>
        <dbReference type="PROSITE" id="PS51233"/>
    </source>
</evidence>
<organism evidence="2 3">
    <name type="scientific">Mytilus coruscus</name>
    <name type="common">Sea mussel</name>
    <dbReference type="NCBI Taxonomy" id="42192"/>
    <lineage>
        <taxon>Eukaryota</taxon>
        <taxon>Metazoa</taxon>
        <taxon>Spiralia</taxon>
        <taxon>Lophotrochozoa</taxon>
        <taxon>Mollusca</taxon>
        <taxon>Bivalvia</taxon>
        <taxon>Autobranchia</taxon>
        <taxon>Pteriomorphia</taxon>
        <taxon>Mytilida</taxon>
        <taxon>Mytiloidea</taxon>
        <taxon>Mytilidae</taxon>
        <taxon>Mytilinae</taxon>
        <taxon>Mytilus</taxon>
    </lineage>
</organism>
<accession>A0A6J8DZZ5</accession>
<dbReference type="Gene3D" id="2.60.120.200">
    <property type="match status" value="1"/>
</dbReference>
<dbReference type="OrthoDB" id="10038561at2759"/>
<sequence length="372" mass="41711">MHNLTSTVRVVQNSPTSIDVEYGSNILTINYHSLFLEVFAKLTQCTTGMSGLCGTCDYNKDNDFVISSGSTVSMTDITQHTINTNYANYWRMGTNVGSGFKYEFDGLTEPQNTNGNTFVLAFNGSGAYTSQLENLFGTNGDATIQVKFAANSATGLILAYYKQTSVSIYLNGTVHILWGDVKIDTDYTAQMGVWYQVSLTYTHSTNNLIIYILTNGGMQWWKQLTVQTTALLTGGTFKVADWKDNAPIVFQHFNGRIAEIQTWKTSLDIYRIMYTSKTLLTKQFTDLTSLWIFSKGYNYVALDIINHYQLIIPSKDVYWWPSDLVTDGNPPSTPENETLKVVSERKCREYFMESSIPSVCGQLGEASFTILL</sequence>